<sequence length="373" mass="41841">MGCNSSKSKNKATLNRLSQYHLAAMEECEGLVRSPVPLDDEPNPEVMPVRALHNIFYDGFYAPYVRNPDYLLIIDMRPDEKFFANEHVLTARWHGKVEGLHDLPSDAEKDPLRRYWHIILYDSDGSSVGRPDSDMRRLCRKLRDRKLEPCCLEGGLKAVKERCSYLLSRPNKSRPKVPEQTDGLRLLSWFPSIILDGRLFLGRNDQAADPAVLDNLGVSHVICTTGQKQMENKASDKRRLLVAPPSRLEAKFKRKSRGPSCLSRGSTDTLLDDPAVSSNLLTDKMAEMTAFVREAFAAGGKVLVQGELGVDRSAALVMALLMQQCSCSLEDAFYHVKACRPTVQPSEIMLQALAKLEAEIFGKRLTSIEDLCY</sequence>
<dbReference type="CDD" id="cd14498">
    <property type="entry name" value="DSP"/>
    <property type="match status" value="1"/>
</dbReference>
<feature type="domain" description="Tyrosine specific protein phosphatases" evidence="1">
    <location>
        <begin position="283"/>
        <end position="351"/>
    </location>
</feature>
<dbReference type="Gene3D" id="3.90.190.10">
    <property type="entry name" value="Protein tyrosine phosphatase superfamily"/>
    <property type="match status" value="1"/>
</dbReference>
<dbReference type="InterPro" id="IPR053272">
    <property type="entry name" value="STY_interacting-like"/>
</dbReference>
<protein>
    <recommendedName>
        <fullName evidence="1">Tyrosine specific protein phosphatases domain-containing protein</fullName>
    </recommendedName>
</protein>
<dbReference type="Proteomes" id="UP000494165">
    <property type="component" value="Unassembled WGS sequence"/>
</dbReference>
<dbReference type="PANTHER" id="PTHR46659:SF1">
    <property type="entry name" value="SERINE_THREONINE_TYROSINE-INTERACTING-LIKE PROTEIN 1"/>
    <property type="match status" value="1"/>
</dbReference>
<keyword evidence="3" id="KW-1185">Reference proteome</keyword>
<dbReference type="GO" id="GO:0019903">
    <property type="term" value="F:protein phosphatase binding"/>
    <property type="evidence" value="ECO:0007669"/>
    <property type="project" value="TreeGrafter"/>
</dbReference>
<dbReference type="InterPro" id="IPR029021">
    <property type="entry name" value="Prot-tyrosine_phosphatase-like"/>
</dbReference>
<dbReference type="Gene3D" id="3.40.250.10">
    <property type="entry name" value="Rhodanese-like domain"/>
    <property type="match status" value="1"/>
</dbReference>
<dbReference type="EMBL" id="CADEPI010000099">
    <property type="protein sequence ID" value="CAB3374491.1"/>
    <property type="molecule type" value="Genomic_DNA"/>
</dbReference>
<reference evidence="2 3" key="1">
    <citation type="submission" date="2020-04" db="EMBL/GenBank/DDBJ databases">
        <authorList>
            <person name="Alioto T."/>
            <person name="Alioto T."/>
            <person name="Gomez Garrido J."/>
        </authorList>
    </citation>
    <scope>NUCLEOTIDE SEQUENCE [LARGE SCALE GENOMIC DNA]</scope>
</reference>
<organism evidence="2 3">
    <name type="scientific">Cloeon dipterum</name>
    <dbReference type="NCBI Taxonomy" id="197152"/>
    <lineage>
        <taxon>Eukaryota</taxon>
        <taxon>Metazoa</taxon>
        <taxon>Ecdysozoa</taxon>
        <taxon>Arthropoda</taxon>
        <taxon>Hexapoda</taxon>
        <taxon>Insecta</taxon>
        <taxon>Pterygota</taxon>
        <taxon>Palaeoptera</taxon>
        <taxon>Ephemeroptera</taxon>
        <taxon>Pisciforma</taxon>
        <taxon>Baetidae</taxon>
        <taxon>Cloeon</taxon>
    </lineage>
</organism>
<dbReference type="GO" id="GO:0062030">
    <property type="term" value="P:negative regulation of stress granule assembly"/>
    <property type="evidence" value="ECO:0007669"/>
    <property type="project" value="TreeGrafter"/>
</dbReference>
<dbReference type="GO" id="GO:2001244">
    <property type="term" value="P:positive regulation of intrinsic apoptotic signaling pathway"/>
    <property type="evidence" value="ECO:0007669"/>
    <property type="project" value="TreeGrafter"/>
</dbReference>
<gene>
    <name evidence="2" type="ORF">CLODIP_2_CD13144</name>
</gene>
<dbReference type="InterPro" id="IPR000387">
    <property type="entry name" value="Tyr_Pase_dom"/>
</dbReference>
<proteinExistence type="predicted"/>
<dbReference type="InterPro" id="IPR036873">
    <property type="entry name" value="Rhodanese-like_dom_sf"/>
</dbReference>
<dbReference type="SUPFAM" id="SSF52799">
    <property type="entry name" value="(Phosphotyrosine protein) phosphatases II"/>
    <property type="match status" value="1"/>
</dbReference>
<comment type="caution">
    <text evidence="2">The sequence shown here is derived from an EMBL/GenBank/DDBJ whole genome shotgun (WGS) entry which is preliminary data.</text>
</comment>
<dbReference type="GO" id="GO:0004864">
    <property type="term" value="F:protein phosphatase inhibitor activity"/>
    <property type="evidence" value="ECO:0007669"/>
    <property type="project" value="TreeGrafter"/>
</dbReference>
<accession>A0A8S1D328</accession>
<evidence type="ECO:0000259" key="1">
    <source>
        <dbReference type="PROSITE" id="PS50056"/>
    </source>
</evidence>
<dbReference type="GO" id="GO:0001691">
    <property type="term" value="F:pseudophosphatase activity"/>
    <property type="evidence" value="ECO:0007669"/>
    <property type="project" value="TreeGrafter"/>
</dbReference>
<dbReference type="GO" id="GO:0005739">
    <property type="term" value="C:mitochondrion"/>
    <property type="evidence" value="ECO:0007669"/>
    <property type="project" value="TreeGrafter"/>
</dbReference>
<dbReference type="InterPro" id="IPR000340">
    <property type="entry name" value="Dual-sp_phosphatase_cat-dom"/>
</dbReference>
<evidence type="ECO:0000313" key="3">
    <source>
        <dbReference type="Proteomes" id="UP000494165"/>
    </source>
</evidence>
<dbReference type="InterPro" id="IPR020422">
    <property type="entry name" value="TYR_PHOSPHATASE_DUAL_dom"/>
</dbReference>
<dbReference type="Pfam" id="PF00782">
    <property type="entry name" value="DSPc"/>
    <property type="match status" value="1"/>
</dbReference>
<evidence type="ECO:0000313" key="2">
    <source>
        <dbReference type="EMBL" id="CAB3374491.1"/>
    </source>
</evidence>
<name>A0A8S1D328_9INSE</name>
<dbReference type="AlphaFoldDB" id="A0A8S1D328"/>
<dbReference type="OrthoDB" id="426001at2759"/>
<dbReference type="SMART" id="SM00195">
    <property type="entry name" value="DSPc"/>
    <property type="match status" value="1"/>
</dbReference>
<dbReference type="PROSITE" id="PS50056">
    <property type="entry name" value="TYR_PHOSPHATASE_2"/>
    <property type="match status" value="1"/>
</dbReference>
<dbReference type="PANTHER" id="PTHR46659">
    <property type="entry name" value="SERINE/THREONINE/TYROSINE-INTERACTING-LIKE PROTEIN 1"/>
    <property type="match status" value="1"/>
</dbReference>